<name>A0A9P4NU41_9PEZI</name>
<evidence type="ECO:0000259" key="1">
    <source>
        <dbReference type="PROSITE" id="PS50097"/>
    </source>
</evidence>
<gene>
    <name evidence="2" type="ORF">EJ08DRAFT_733477</name>
</gene>
<feature type="domain" description="BTB" evidence="1">
    <location>
        <begin position="247"/>
        <end position="321"/>
    </location>
</feature>
<dbReference type="PANTHER" id="PTHR47843:SF2">
    <property type="entry name" value="BTB DOMAIN-CONTAINING PROTEIN"/>
    <property type="match status" value="1"/>
</dbReference>
<dbReference type="SUPFAM" id="SSF54695">
    <property type="entry name" value="POZ domain"/>
    <property type="match status" value="2"/>
</dbReference>
<feature type="domain" description="BTB" evidence="1">
    <location>
        <begin position="14"/>
        <end position="81"/>
    </location>
</feature>
<dbReference type="AlphaFoldDB" id="A0A9P4NU41"/>
<keyword evidence="3" id="KW-1185">Reference proteome</keyword>
<dbReference type="PANTHER" id="PTHR47843">
    <property type="entry name" value="BTB DOMAIN-CONTAINING PROTEIN-RELATED"/>
    <property type="match status" value="1"/>
</dbReference>
<dbReference type="InterPro" id="IPR011333">
    <property type="entry name" value="SKP1/BTB/POZ_sf"/>
</dbReference>
<reference evidence="2" key="1">
    <citation type="journal article" date="2020" name="Stud. Mycol.">
        <title>101 Dothideomycetes genomes: a test case for predicting lifestyles and emergence of pathogens.</title>
        <authorList>
            <person name="Haridas S."/>
            <person name="Albert R."/>
            <person name="Binder M."/>
            <person name="Bloem J."/>
            <person name="Labutti K."/>
            <person name="Salamov A."/>
            <person name="Andreopoulos B."/>
            <person name="Baker S."/>
            <person name="Barry K."/>
            <person name="Bills G."/>
            <person name="Bluhm B."/>
            <person name="Cannon C."/>
            <person name="Castanera R."/>
            <person name="Culley D."/>
            <person name="Daum C."/>
            <person name="Ezra D."/>
            <person name="Gonzalez J."/>
            <person name="Henrissat B."/>
            <person name="Kuo A."/>
            <person name="Liang C."/>
            <person name="Lipzen A."/>
            <person name="Lutzoni F."/>
            <person name="Magnuson J."/>
            <person name="Mondo S."/>
            <person name="Nolan M."/>
            <person name="Ohm R."/>
            <person name="Pangilinan J."/>
            <person name="Park H.-J."/>
            <person name="Ramirez L."/>
            <person name="Alfaro M."/>
            <person name="Sun H."/>
            <person name="Tritt A."/>
            <person name="Yoshinaga Y."/>
            <person name="Zwiers L.-H."/>
            <person name="Turgeon B."/>
            <person name="Goodwin S."/>
            <person name="Spatafora J."/>
            <person name="Crous P."/>
            <person name="Grigoriev I."/>
        </authorList>
    </citation>
    <scope>NUCLEOTIDE SEQUENCE</scope>
    <source>
        <strain evidence="2">CBS 130266</strain>
    </source>
</reference>
<evidence type="ECO:0000313" key="3">
    <source>
        <dbReference type="Proteomes" id="UP000800235"/>
    </source>
</evidence>
<dbReference type="InterPro" id="IPR000210">
    <property type="entry name" value="BTB/POZ_dom"/>
</dbReference>
<accession>A0A9P4NU41</accession>
<sequence>MTTESPQPKPDWLHTVTVRVGPSNNQREYLIHEEVLSKHSPFFRRKISQREYSEIHLPSIVPETFEQYVHWVYSHRITAIKKDAHNAFYLMICCNILGHYLQDTDFQDATIDALQVYSLLVGSKAVIETKYVYANTPKDAPLRRLVIDMLVYEDYSEWFVQQNGRCYTEEALHDGLAKALKLKAAAARGAREDAPYKQVSCHYHEHEDKPCYRQKTAFKFHSRIQICENGIPGSFLCEDEHEIDFTNFITVHVGGSSSHPETKQSTVHEAPIRKQSPFFEAALSRNWKEAGERVVRLPYQDVKAFQLYVNWIYTHRIVVPELKPNRSTPTFMLIFRAYVLSDMLQDADCKDAILHACVDFSKLTGSVPIACTKFVYENTGRDAPVRRLLVDYFVHGEYETKWLSSSSSLPVEALVDVTTLFRNMCDSNKAKIEGNKPAFLQDMCEYHEHGKDRLCYKTKHTQVLEKKRKAED</sequence>
<protein>
    <recommendedName>
        <fullName evidence="1">BTB domain-containing protein</fullName>
    </recommendedName>
</protein>
<dbReference type="OrthoDB" id="1022638at2759"/>
<dbReference type="Gene3D" id="3.30.710.10">
    <property type="entry name" value="Potassium Channel Kv1.1, Chain A"/>
    <property type="match status" value="2"/>
</dbReference>
<dbReference type="Pfam" id="PF00651">
    <property type="entry name" value="BTB"/>
    <property type="match status" value="1"/>
</dbReference>
<proteinExistence type="predicted"/>
<dbReference type="EMBL" id="MU007033">
    <property type="protein sequence ID" value="KAF2431246.1"/>
    <property type="molecule type" value="Genomic_DNA"/>
</dbReference>
<evidence type="ECO:0000313" key="2">
    <source>
        <dbReference type="EMBL" id="KAF2431246.1"/>
    </source>
</evidence>
<dbReference type="SMART" id="SM00225">
    <property type="entry name" value="BTB"/>
    <property type="match status" value="2"/>
</dbReference>
<dbReference type="Proteomes" id="UP000800235">
    <property type="component" value="Unassembled WGS sequence"/>
</dbReference>
<organism evidence="2 3">
    <name type="scientific">Tothia fuscella</name>
    <dbReference type="NCBI Taxonomy" id="1048955"/>
    <lineage>
        <taxon>Eukaryota</taxon>
        <taxon>Fungi</taxon>
        <taxon>Dikarya</taxon>
        <taxon>Ascomycota</taxon>
        <taxon>Pezizomycotina</taxon>
        <taxon>Dothideomycetes</taxon>
        <taxon>Pleosporomycetidae</taxon>
        <taxon>Venturiales</taxon>
        <taxon>Cylindrosympodiaceae</taxon>
        <taxon>Tothia</taxon>
    </lineage>
</organism>
<dbReference type="CDD" id="cd18186">
    <property type="entry name" value="BTB_POZ_ZBTB_KLHL-like"/>
    <property type="match status" value="2"/>
</dbReference>
<comment type="caution">
    <text evidence="2">The sequence shown here is derived from an EMBL/GenBank/DDBJ whole genome shotgun (WGS) entry which is preliminary data.</text>
</comment>
<dbReference type="PROSITE" id="PS50097">
    <property type="entry name" value="BTB"/>
    <property type="match status" value="2"/>
</dbReference>